<keyword evidence="1" id="KW-0732">Signal</keyword>
<evidence type="ECO:0000313" key="3">
    <source>
        <dbReference type="Proteomes" id="UP000269019"/>
    </source>
</evidence>
<name>A0A3G6J435_9CORY</name>
<accession>A0A3G6J435</accession>
<evidence type="ECO:0008006" key="4">
    <source>
        <dbReference type="Google" id="ProtNLM"/>
    </source>
</evidence>
<dbReference type="AlphaFoldDB" id="A0A3G6J435"/>
<dbReference type="EMBL" id="CP033896">
    <property type="protein sequence ID" value="AZA12835.1"/>
    <property type="molecule type" value="Genomic_DNA"/>
</dbReference>
<dbReference type="Proteomes" id="UP000269019">
    <property type="component" value="Chromosome"/>
</dbReference>
<keyword evidence="3" id="KW-1185">Reference proteome</keyword>
<evidence type="ECO:0000256" key="1">
    <source>
        <dbReference type="SAM" id="SignalP"/>
    </source>
</evidence>
<feature type="chain" id="PRO_5018049707" description="Secreted protein" evidence="1">
    <location>
        <begin position="23"/>
        <end position="158"/>
    </location>
</feature>
<dbReference type="KEGG" id="ccho:CCHOA_02045"/>
<protein>
    <recommendedName>
        <fullName evidence="4">Secreted protein</fullName>
    </recommendedName>
</protein>
<feature type="signal peptide" evidence="1">
    <location>
        <begin position="1"/>
        <end position="22"/>
    </location>
</feature>
<evidence type="ECO:0000313" key="2">
    <source>
        <dbReference type="EMBL" id="AZA12835.1"/>
    </source>
</evidence>
<sequence precursor="true">MKMLAPTKAIAAATAITPYAHASEVGDDGVSVQKASAPAPAQNVYAPRDTDGASWAPGGAGATNWLYVKGDGLNVRTAAVAYMAGSNMIQNNACVDEFEIAYYENGQRITETAGSNCAVGRVTHRFDLYKDVDAHTPFCGRVRVGENWGNYACINILP</sequence>
<gene>
    <name evidence="2" type="ORF">CCHOA_02045</name>
</gene>
<proteinExistence type="predicted"/>
<organism evidence="2 3">
    <name type="scientific">Corynebacterium choanae</name>
    <dbReference type="NCBI Taxonomy" id="1862358"/>
    <lineage>
        <taxon>Bacteria</taxon>
        <taxon>Bacillati</taxon>
        <taxon>Actinomycetota</taxon>
        <taxon>Actinomycetes</taxon>
        <taxon>Mycobacteriales</taxon>
        <taxon>Corynebacteriaceae</taxon>
        <taxon>Corynebacterium</taxon>
    </lineage>
</organism>
<reference evidence="2 3" key="1">
    <citation type="submission" date="2018-11" db="EMBL/GenBank/DDBJ databases">
        <authorList>
            <person name="Kleinhagauer T."/>
            <person name="Glaeser S.P."/>
            <person name="Spergser J."/>
            <person name="Ruckert C."/>
            <person name="Kaempfer P."/>
            <person name="Busse H.-J."/>
        </authorList>
    </citation>
    <scope>NUCLEOTIDE SEQUENCE [LARGE SCALE GENOMIC DNA]</scope>
    <source>
        <strain evidence="2 3">200CH</strain>
    </source>
</reference>